<dbReference type="PANTHER" id="PTHR11455">
    <property type="entry name" value="CRYPTOCHROME"/>
    <property type="match status" value="1"/>
</dbReference>
<dbReference type="Gene3D" id="1.25.40.80">
    <property type="match status" value="1"/>
</dbReference>
<dbReference type="SUPFAM" id="SSF48173">
    <property type="entry name" value="Cryptochrome/photolyase FAD-binding domain"/>
    <property type="match status" value="1"/>
</dbReference>
<comment type="cofactor">
    <cofactor evidence="3">
        <name>FAD</name>
        <dbReference type="ChEBI" id="CHEBI:57692"/>
    </cofactor>
    <text evidence="3">Binds 1 FAD per subunit.</text>
</comment>
<evidence type="ECO:0000259" key="4">
    <source>
        <dbReference type="Pfam" id="PF03441"/>
    </source>
</evidence>
<feature type="domain" description="Cryptochrome/DNA photolyase FAD-binding" evidence="4">
    <location>
        <begin position="76"/>
        <end position="206"/>
    </location>
</feature>
<dbReference type="RefSeq" id="WP_072893065.1">
    <property type="nucleotide sequence ID" value="NZ_FQWZ01000001.1"/>
</dbReference>
<dbReference type="Proteomes" id="UP000199758">
    <property type="component" value="Unassembled WGS sequence"/>
</dbReference>
<dbReference type="OrthoDB" id="9772484at2"/>
<gene>
    <name evidence="5" type="ORF">SAMN04488068_0344</name>
</gene>
<dbReference type="InterPro" id="IPR036134">
    <property type="entry name" value="Crypto/Photolyase_FAD-like_sf"/>
</dbReference>
<sequence length="389" mass="42817">MSTPLIATRAAGLQSLAAFVPRAGRAYADGRNVDAGPDQPRAVSGLSPYVRHRLLTEAEIVDAVLQRHTLSAAEKFVQEVCWRTYWKGWLQQRPQAWRDYVAARDAHLLRLQQISGLRLGYTQACEGRTGIDCFDAWAQELVATGTLHNHTRMWFASIWIFTLRLPWELGADWFMRHLADADAASNTLSWRWVAGLHTVGKHYVARAENIERYTRGRFNPVGQLNESAAPLTAPPPYARQPLATLPSDDPGTPSALLLTDDDLSAGDLWPAAAPPPRAIAVFRGGIAARSPQPLGAVASAFANAAIDDAMARLRQRWPDSVVVEPEALADTGAQQIRMAEAPVGPGADALPTLPLPVVALRRDWDAAFWPHAMRGFFQLRERIPQILGR</sequence>
<evidence type="ECO:0000256" key="2">
    <source>
        <dbReference type="ARBA" id="ARBA00022827"/>
    </source>
</evidence>
<dbReference type="GO" id="GO:0003677">
    <property type="term" value="F:DNA binding"/>
    <property type="evidence" value="ECO:0007669"/>
    <property type="project" value="TreeGrafter"/>
</dbReference>
<dbReference type="GO" id="GO:0003904">
    <property type="term" value="F:deoxyribodipyrimidine photo-lyase activity"/>
    <property type="evidence" value="ECO:0007669"/>
    <property type="project" value="TreeGrafter"/>
</dbReference>
<keyword evidence="1 3" id="KW-0285">Flavoprotein</keyword>
<evidence type="ECO:0000313" key="6">
    <source>
        <dbReference type="Proteomes" id="UP000199758"/>
    </source>
</evidence>
<keyword evidence="5" id="KW-0456">Lyase</keyword>
<name>A0A1M5K3L6_9GAMM</name>
<protein>
    <submittedName>
        <fullName evidence="5">Deoxyribodipyrimidine photo-lyase</fullName>
    </submittedName>
</protein>
<dbReference type="PANTHER" id="PTHR11455:SF9">
    <property type="entry name" value="CRYPTOCHROME CIRCADIAN CLOCK 5 ISOFORM X1"/>
    <property type="match status" value="1"/>
</dbReference>
<dbReference type="EMBL" id="FQWZ01000001">
    <property type="protein sequence ID" value="SHG47366.1"/>
    <property type="molecule type" value="Genomic_DNA"/>
</dbReference>
<dbReference type="STRING" id="490188.SAMN04488068_0344"/>
<dbReference type="InterPro" id="IPR002081">
    <property type="entry name" value="Cryptochrome/DNA_photolyase_1"/>
</dbReference>
<dbReference type="Gene3D" id="1.10.579.10">
    <property type="entry name" value="DNA Cyclobutane Dipyrimidine Photolyase, subunit A, domain 3"/>
    <property type="match status" value="1"/>
</dbReference>
<keyword evidence="6" id="KW-1185">Reference proteome</keyword>
<dbReference type="Pfam" id="PF03441">
    <property type="entry name" value="FAD_binding_7"/>
    <property type="match status" value="1"/>
</dbReference>
<evidence type="ECO:0000256" key="3">
    <source>
        <dbReference type="PIRSR" id="PIRSR602081-1"/>
    </source>
</evidence>
<proteinExistence type="predicted"/>
<feature type="binding site" evidence="3">
    <location>
        <position position="27"/>
    </location>
    <ligand>
        <name>FAD</name>
        <dbReference type="ChEBI" id="CHEBI:57692"/>
    </ligand>
</feature>
<feature type="binding site" evidence="3">
    <location>
        <begin position="180"/>
        <end position="182"/>
    </location>
    <ligand>
        <name>FAD</name>
        <dbReference type="ChEBI" id="CHEBI:57692"/>
    </ligand>
</feature>
<feature type="binding site" evidence="3">
    <location>
        <position position="76"/>
    </location>
    <ligand>
        <name>FAD</name>
        <dbReference type="ChEBI" id="CHEBI:57692"/>
    </ligand>
</feature>
<dbReference type="GO" id="GO:0071949">
    <property type="term" value="F:FAD binding"/>
    <property type="evidence" value="ECO:0007669"/>
    <property type="project" value="TreeGrafter"/>
</dbReference>
<accession>A0A1M5K3L6</accession>
<dbReference type="InterPro" id="IPR005101">
    <property type="entry name" value="Cryptochr/Photolyase_FAD-bd"/>
</dbReference>
<evidence type="ECO:0000256" key="1">
    <source>
        <dbReference type="ARBA" id="ARBA00022630"/>
    </source>
</evidence>
<reference evidence="5 6" key="1">
    <citation type="submission" date="2016-11" db="EMBL/GenBank/DDBJ databases">
        <authorList>
            <person name="Jaros S."/>
            <person name="Januszkiewicz K."/>
            <person name="Wedrychowicz H."/>
        </authorList>
    </citation>
    <scope>NUCLEOTIDE SEQUENCE [LARGE SCALE GENOMIC DNA]</scope>
    <source>
        <strain evidence="5 6">CGMCC 1.7049</strain>
    </source>
</reference>
<dbReference type="AlphaFoldDB" id="A0A1M5K3L6"/>
<evidence type="ECO:0000313" key="5">
    <source>
        <dbReference type="EMBL" id="SHG47366.1"/>
    </source>
</evidence>
<keyword evidence="2 3" id="KW-0274">FAD</keyword>
<organism evidence="5 6">
    <name type="scientific">Hydrocarboniphaga daqingensis</name>
    <dbReference type="NCBI Taxonomy" id="490188"/>
    <lineage>
        <taxon>Bacteria</taxon>
        <taxon>Pseudomonadati</taxon>
        <taxon>Pseudomonadota</taxon>
        <taxon>Gammaproteobacteria</taxon>
        <taxon>Nevskiales</taxon>
        <taxon>Nevskiaceae</taxon>
        <taxon>Hydrocarboniphaga</taxon>
    </lineage>
</organism>